<feature type="chain" id="PRO_5045320850" evidence="1">
    <location>
        <begin position="22"/>
        <end position="150"/>
    </location>
</feature>
<gene>
    <name evidence="2" type="ORF">GCM10022395_35580</name>
</gene>
<proteinExistence type="predicted"/>
<comment type="caution">
    <text evidence="2">The sequence shown here is derived from an EMBL/GenBank/DDBJ whole genome shotgun (WGS) entry which is preliminary data.</text>
</comment>
<dbReference type="EMBL" id="BAABCY010000100">
    <property type="protein sequence ID" value="GAA3584393.1"/>
    <property type="molecule type" value="Genomic_DNA"/>
</dbReference>
<dbReference type="Proteomes" id="UP001500954">
    <property type="component" value="Unassembled WGS sequence"/>
</dbReference>
<organism evidence="2 3">
    <name type="scientific">Snuella lapsa</name>
    <dbReference type="NCBI Taxonomy" id="870481"/>
    <lineage>
        <taxon>Bacteria</taxon>
        <taxon>Pseudomonadati</taxon>
        <taxon>Bacteroidota</taxon>
        <taxon>Flavobacteriia</taxon>
        <taxon>Flavobacteriales</taxon>
        <taxon>Flavobacteriaceae</taxon>
        <taxon>Snuella</taxon>
    </lineage>
</organism>
<evidence type="ECO:0000313" key="3">
    <source>
        <dbReference type="Proteomes" id="UP001500954"/>
    </source>
</evidence>
<protein>
    <submittedName>
        <fullName evidence="2">Uncharacterized protein</fullName>
    </submittedName>
</protein>
<keyword evidence="3" id="KW-1185">Reference proteome</keyword>
<sequence length="150" mass="16587">MRKAFLLLLGIIAILSSTSCEDPDNETPIIERITIDNITLPKGFTVTKLYQPMANAQGSWVSITKDDQGHFYTSDQYGSIYKSTLVSNSESPDSLHVEKLNINIGRAQGLLWHKKVLYALVNSNDKSIESGLYKVYDSTGGREMNDPAAS</sequence>
<accession>A0ABP6YKL1</accession>
<name>A0ABP6YKL1_9FLAO</name>
<evidence type="ECO:0000313" key="2">
    <source>
        <dbReference type="EMBL" id="GAA3584393.1"/>
    </source>
</evidence>
<keyword evidence="1" id="KW-0732">Signal</keyword>
<dbReference type="RefSeq" id="WP_345007793.1">
    <property type="nucleotide sequence ID" value="NZ_BAABCY010000100.1"/>
</dbReference>
<dbReference type="PROSITE" id="PS51257">
    <property type="entry name" value="PROKAR_LIPOPROTEIN"/>
    <property type="match status" value="1"/>
</dbReference>
<feature type="signal peptide" evidence="1">
    <location>
        <begin position="1"/>
        <end position="21"/>
    </location>
</feature>
<evidence type="ECO:0000256" key="1">
    <source>
        <dbReference type="SAM" id="SignalP"/>
    </source>
</evidence>
<reference evidence="3" key="1">
    <citation type="journal article" date="2019" name="Int. J. Syst. Evol. Microbiol.">
        <title>The Global Catalogue of Microorganisms (GCM) 10K type strain sequencing project: providing services to taxonomists for standard genome sequencing and annotation.</title>
        <authorList>
            <consortium name="The Broad Institute Genomics Platform"/>
            <consortium name="The Broad Institute Genome Sequencing Center for Infectious Disease"/>
            <person name="Wu L."/>
            <person name="Ma J."/>
        </authorList>
    </citation>
    <scope>NUCLEOTIDE SEQUENCE [LARGE SCALE GENOMIC DNA]</scope>
    <source>
        <strain evidence="3">JCM 17111</strain>
    </source>
</reference>